<protein>
    <submittedName>
        <fullName evidence="5">G3027 protein</fullName>
    </submittedName>
</protein>
<feature type="region of interest" description="Disordered" evidence="1">
    <location>
        <begin position="588"/>
        <end position="610"/>
    </location>
</feature>
<feature type="domain" description="U1-type" evidence="4">
    <location>
        <begin position="492"/>
        <end position="526"/>
    </location>
</feature>
<feature type="region of interest" description="Disordered" evidence="1">
    <location>
        <begin position="349"/>
        <end position="376"/>
    </location>
</feature>
<feature type="compositionally biased region" description="Basic and acidic residues" evidence="1">
    <location>
        <begin position="81"/>
        <end position="92"/>
    </location>
</feature>
<feature type="compositionally biased region" description="Basic and acidic residues" evidence="1">
    <location>
        <begin position="638"/>
        <end position="658"/>
    </location>
</feature>
<feature type="domain" description="C2H2-type" evidence="3">
    <location>
        <begin position="199"/>
        <end position="223"/>
    </location>
</feature>
<dbReference type="Pfam" id="PF12874">
    <property type="entry name" value="zf-met"/>
    <property type="match status" value="7"/>
</dbReference>
<feature type="domain" description="C2H2-type" evidence="3">
    <location>
        <begin position="244"/>
        <end position="268"/>
    </location>
</feature>
<feature type="compositionally biased region" description="Polar residues" evidence="1">
    <location>
        <begin position="847"/>
        <end position="858"/>
    </location>
</feature>
<dbReference type="PANTHER" id="PTHR47487">
    <property type="entry name" value="OS06G0651300 PROTEIN-RELATED"/>
    <property type="match status" value="1"/>
</dbReference>
<dbReference type="SMART" id="SM00451">
    <property type="entry name" value="ZnF_U1"/>
    <property type="match status" value="7"/>
</dbReference>
<comment type="caution">
    <text evidence="5">The sequence shown here is derived from an EMBL/GenBank/DDBJ whole genome shotgun (WGS) entry which is preliminary data.</text>
</comment>
<feature type="region of interest" description="Disordered" evidence="1">
    <location>
        <begin position="76"/>
        <end position="127"/>
    </location>
</feature>
<feature type="compositionally biased region" description="Low complexity" evidence="1">
    <location>
        <begin position="103"/>
        <end position="114"/>
    </location>
</feature>
<feature type="domain" description="U1-type" evidence="4">
    <location>
        <begin position="720"/>
        <end position="754"/>
    </location>
</feature>
<dbReference type="SMART" id="SM00355">
    <property type="entry name" value="ZnF_C2H2"/>
    <property type="match status" value="7"/>
</dbReference>
<evidence type="ECO:0000313" key="5">
    <source>
        <dbReference type="EMBL" id="CAL5220929.1"/>
    </source>
</evidence>
<feature type="chain" id="PRO_5045312347" evidence="2">
    <location>
        <begin position="25"/>
        <end position="1028"/>
    </location>
</feature>
<feature type="domain" description="C2H2-type" evidence="3">
    <location>
        <begin position="296"/>
        <end position="320"/>
    </location>
</feature>
<dbReference type="InterPro" id="IPR013087">
    <property type="entry name" value="Znf_C2H2_type"/>
</dbReference>
<feature type="region of interest" description="Disordered" evidence="1">
    <location>
        <begin position="420"/>
        <end position="439"/>
    </location>
</feature>
<feature type="domain" description="U1-type" evidence="4">
    <location>
        <begin position="196"/>
        <end position="230"/>
    </location>
</feature>
<feature type="signal peptide" evidence="2">
    <location>
        <begin position="1"/>
        <end position="24"/>
    </location>
</feature>
<feature type="compositionally biased region" description="Basic and acidic residues" evidence="1">
    <location>
        <begin position="324"/>
        <end position="335"/>
    </location>
</feature>
<feature type="compositionally biased region" description="Pro residues" evidence="1">
    <location>
        <begin position="798"/>
        <end position="807"/>
    </location>
</feature>
<dbReference type="Gene3D" id="3.30.160.60">
    <property type="entry name" value="Classic Zinc Finger"/>
    <property type="match status" value="6"/>
</dbReference>
<reference evidence="5 6" key="1">
    <citation type="submission" date="2024-06" db="EMBL/GenBank/DDBJ databases">
        <authorList>
            <person name="Kraege A."/>
            <person name="Thomma B."/>
        </authorList>
    </citation>
    <scope>NUCLEOTIDE SEQUENCE [LARGE SCALE GENOMIC DNA]</scope>
</reference>
<evidence type="ECO:0000259" key="4">
    <source>
        <dbReference type="SMART" id="SM00451"/>
    </source>
</evidence>
<feature type="domain" description="U1-type" evidence="4">
    <location>
        <begin position="293"/>
        <end position="327"/>
    </location>
</feature>
<feature type="domain" description="U1-type" evidence="4">
    <location>
        <begin position="241"/>
        <end position="275"/>
    </location>
</feature>
<feature type="compositionally biased region" description="Polar residues" evidence="1">
    <location>
        <begin position="165"/>
        <end position="180"/>
    </location>
</feature>
<feature type="region of interest" description="Disordered" evidence="1">
    <location>
        <begin position="314"/>
        <end position="335"/>
    </location>
</feature>
<dbReference type="InterPro" id="IPR003604">
    <property type="entry name" value="Matrin/U1-like-C_Znf_C2H2"/>
</dbReference>
<feature type="domain" description="C2H2-type" evidence="3">
    <location>
        <begin position="723"/>
        <end position="747"/>
    </location>
</feature>
<accession>A0ABP1FLT5</accession>
<feature type="compositionally biased region" description="Acidic residues" evidence="1">
    <location>
        <begin position="624"/>
        <end position="637"/>
    </location>
</feature>
<feature type="region of interest" description="Disordered" evidence="1">
    <location>
        <begin position="460"/>
        <end position="487"/>
    </location>
</feature>
<feature type="compositionally biased region" description="Polar residues" evidence="1">
    <location>
        <begin position="115"/>
        <end position="127"/>
    </location>
</feature>
<dbReference type="SUPFAM" id="SSF57667">
    <property type="entry name" value="beta-beta-alpha zinc fingers"/>
    <property type="match status" value="6"/>
</dbReference>
<feature type="region of interest" description="Disordered" evidence="1">
    <location>
        <begin position="142"/>
        <end position="189"/>
    </location>
</feature>
<evidence type="ECO:0000256" key="2">
    <source>
        <dbReference type="SAM" id="SignalP"/>
    </source>
</evidence>
<organism evidence="5 6">
    <name type="scientific">Coccomyxa viridis</name>
    <dbReference type="NCBI Taxonomy" id="1274662"/>
    <lineage>
        <taxon>Eukaryota</taxon>
        <taxon>Viridiplantae</taxon>
        <taxon>Chlorophyta</taxon>
        <taxon>core chlorophytes</taxon>
        <taxon>Trebouxiophyceae</taxon>
        <taxon>Trebouxiophyceae incertae sedis</taxon>
        <taxon>Coccomyxaceae</taxon>
        <taxon>Coccomyxa</taxon>
    </lineage>
</organism>
<dbReference type="EMBL" id="CAXHTA020000004">
    <property type="protein sequence ID" value="CAL5220929.1"/>
    <property type="molecule type" value="Genomic_DNA"/>
</dbReference>
<dbReference type="Proteomes" id="UP001497392">
    <property type="component" value="Unassembled WGS sequence"/>
</dbReference>
<name>A0ABP1FLT5_9CHLO</name>
<proteinExistence type="predicted"/>
<keyword evidence="6" id="KW-1185">Reference proteome</keyword>
<evidence type="ECO:0000259" key="3">
    <source>
        <dbReference type="SMART" id="SM00355"/>
    </source>
</evidence>
<keyword evidence="2" id="KW-0732">Signal</keyword>
<evidence type="ECO:0000313" key="6">
    <source>
        <dbReference type="Proteomes" id="UP001497392"/>
    </source>
</evidence>
<dbReference type="PANTHER" id="PTHR47487:SF8">
    <property type="entry name" value="OS08G0270900 PROTEIN"/>
    <property type="match status" value="1"/>
</dbReference>
<gene>
    <name evidence="5" type="primary">g3027</name>
    <name evidence="5" type="ORF">VP750_LOCUS2588</name>
</gene>
<feature type="domain" description="U1-type" evidence="4">
    <location>
        <begin position="989"/>
        <end position="1023"/>
    </location>
</feature>
<feature type="domain" description="C2H2-type" evidence="3">
    <location>
        <begin position="495"/>
        <end position="519"/>
    </location>
</feature>
<feature type="domain" description="U1-type" evidence="4">
    <location>
        <begin position="679"/>
        <end position="713"/>
    </location>
</feature>
<feature type="compositionally biased region" description="Polar residues" evidence="1">
    <location>
        <begin position="659"/>
        <end position="673"/>
    </location>
</feature>
<feature type="domain" description="C2H2-type" evidence="3">
    <location>
        <begin position="992"/>
        <end position="1016"/>
    </location>
</feature>
<sequence>MFAFFWQPRLILVFGGFDWTQAWACSTLLGGHQGLFDSMQAQQQQQQPITLKELASKDKPAVQISAAAGTIASAQESLARAPHDMDQEKRDASSPASAQQHLSSAPDSSAQPDSTKAQQASRQPSSEVITVQIAVTAPKADTDALSCSSGPDSLDGLQPLKPLTPAQSSEHSPGSSTQEQRAVIASSASMASSPAAGGLSCEVCNISTTSLELLQQHLQGRRHLKILAVQNPAADADARQAVEYPCDVCNVVAASEGDLAAHLDGKRHRKHVQMAEVLADIKSPAAPAPAAEPIELHCELCDVTAPTQTHKELHLIGQKHQRREKQAQHLDNSEELSHSAVAAVLSDGEQPYGDAQPAEHASNTPALRPEEAGDAEVHDDVDLESNASSSAHTDPSVAEAETVYREVEFQGCGVPSAFADPGAFESSDDADVAAEDDRLTDLPKLPLQMRTSGLRMVRFSQSFDEDDSPEDDMRRLSSKPPLAPSGGSVSLAAQHFCPVCGIIATSQDNLEDHMRGRRHARRLQYIRNMPESERTPFMERVASGDWHVLHRRDSTGSTGSNGEGISLLRIGSITLPSSMDLRQYLEQMQEVGESTPKASAIPPSSAFTRRPSAAISELAPLAEVEGEGDGGLSEDPDAPEKDIEKRKKGGEESPHEDSASGTATPEYSASEAGSDSAPRERHECVICGITTTSAAHLEAHLRGRKHKRRADVVGVRVQRPSSHYCKICDITTTSAQHMAMHVAGKAHCRRLATGHLPAAAQGVALDADPVVESARKEMPKGPAPGRPALPGSSGPMHPSVPPPPPRAPSALINRLAAPRRSAEAHMQQAQRAAPAGSWAQPAPPRQGFQQRASPQPQAMHSAAAPPFWQENTASQQVFYDPQQVYTAVPGHHSATDYPAGQAWQQWSQVRPSAAHTGVMHQPQVVSAQAMYPAQPVYPGSMAVPQYGYMPQQAMYHQSLGAYAGNGSIYSGNGNAYAPSAREYQQSQAQLDYNCQVCGTTAPDLDSYRQHVRAKQHMRRVQNRHSAHM</sequence>
<feature type="region of interest" description="Disordered" evidence="1">
    <location>
        <begin position="622"/>
        <end position="680"/>
    </location>
</feature>
<evidence type="ECO:0000256" key="1">
    <source>
        <dbReference type="SAM" id="MobiDB-lite"/>
    </source>
</evidence>
<feature type="region of interest" description="Disordered" evidence="1">
    <location>
        <begin position="775"/>
        <end position="862"/>
    </location>
</feature>
<dbReference type="InterPro" id="IPR036236">
    <property type="entry name" value="Znf_C2H2_sf"/>
</dbReference>
<feature type="domain" description="C2H2-type" evidence="3">
    <location>
        <begin position="682"/>
        <end position="706"/>
    </location>
</feature>